<gene>
    <name evidence="2" type="ORF">D4Z93_07630</name>
</gene>
<dbReference type="GO" id="GO:0003676">
    <property type="term" value="F:nucleic acid binding"/>
    <property type="evidence" value="ECO:0007669"/>
    <property type="project" value="InterPro"/>
</dbReference>
<dbReference type="PANTHER" id="PTHR30231">
    <property type="entry name" value="DNA POLYMERASE III SUBUNIT EPSILON"/>
    <property type="match status" value="1"/>
</dbReference>
<dbReference type="KEGG" id="cfer:D4Z93_07630"/>
<dbReference type="EMBL" id="CP032416">
    <property type="protein sequence ID" value="AYD40400.1"/>
    <property type="molecule type" value="Genomic_DNA"/>
</dbReference>
<dbReference type="SUPFAM" id="SSF53098">
    <property type="entry name" value="Ribonuclease H-like"/>
    <property type="match status" value="1"/>
</dbReference>
<keyword evidence="2" id="KW-0378">Hydrolase</keyword>
<dbReference type="GO" id="GO:0045004">
    <property type="term" value="P:DNA replication proofreading"/>
    <property type="evidence" value="ECO:0007669"/>
    <property type="project" value="TreeGrafter"/>
</dbReference>
<evidence type="ECO:0000313" key="3">
    <source>
        <dbReference type="Proteomes" id="UP000266301"/>
    </source>
</evidence>
<dbReference type="Pfam" id="PF00929">
    <property type="entry name" value="RNase_T"/>
    <property type="match status" value="1"/>
</dbReference>
<dbReference type="Proteomes" id="UP000266301">
    <property type="component" value="Chromosome"/>
</dbReference>
<dbReference type="PANTHER" id="PTHR30231:SF41">
    <property type="entry name" value="DNA POLYMERASE III SUBUNIT EPSILON"/>
    <property type="match status" value="1"/>
</dbReference>
<keyword evidence="2" id="KW-0540">Nuclease</keyword>
<dbReference type="GO" id="GO:0008408">
    <property type="term" value="F:3'-5' exonuclease activity"/>
    <property type="evidence" value="ECO:0007669"/>
    <property type="project" value="TreeGrafter"/>
</dbReference>
<sequence length="208" mass="24144">MKMIFFDTETTGIRPGNICQLSYILVDTYTKPNKTTGNNIFFKVNYVEPGAEKIHGFSVETLNKLSHGKNFKDQLDKFLYDFKNADILIGHNVNFDIKFLSTELKECSEQLIPKHTFCTMNYYKNICNLKNKYNECKMPKLEEVIKFLHITNSDINALSKKYFKGSGNFHDARFDTTATYLTVTEGIRNGYIPKRYFSNMLKNEISTD</sequence>
<organism evidence="2 3">
    <name type="scientific">Clostridium fermenticellae</name>
    <dbReference type="NCBI Taxonomy" id="2068654"/>
    <lineage>
        <taxon>Bacteria</taxon>
        <taxon>Bacillati</taxon>
        <taxon>Bacillota</taxon>
        <taxon>Clostridia</taxon>
        <taxon>Eubacteriales</taxon>
        <taxon>Clostridiaceae</taxon>
        <taxon>Clostridium</taxon>
    </lineage>
</organism>
<dbReference type="OrthoDB" id="9776650at2"/>
<accession>A0A386H3Y5</accession>
<keyword evidence="2" id="KW-0269">Exonuclease</keyword>
<evidence type="ECO:0000259" key="1">
    <source>
        <dbReference type="SMART" id="SM00479"/>
    </source>
</evidence>
<dbReference type="CDD" id="cd06127">
    <property type="entry name" value="DEDDh"/>
    <property type="match status" value="1"/>
</dbReference>
<dbReference type="RefSeq" id="WP_119972082.1">
    <property type="nucleotide sequence ID" value="NZ_CP032416.1"/>
</dbReference>
<dbReference type="AlphaFoldDB" id="A0A386H3Y5"/>
<proteinExistence type="predicted"/>
<dbReference type="InterPro" id="IPR012337">
    <property type="entry name" value="RNaseH-like_sf"/>
</dbReference>
<feature type="domain" description="Exonuclease" evidence="1">
    <location>
        <begin position="2"/>
        <end position="192"/>
    </location>
</feature>
<reference evidence="2 3" key="1">
    <citation type="journal article" date="2019" name="Int. J. Syst. Evol. Microbiol.">
        <title>Clostridium fermenticellae sp. nov., isolated from the mud in a fermentation cellar for the production of the Chinese liquor, baijiu.</title>
        <authorList>
            <person name="Xu P.X."/>
            <person name="Chai L.J."/>
            <person name="Qiu T."/>
            <person name="Zhang X.J."/>
            <person name="Lu Z.M."/>
            <person name="Xiao C."/>
            <person name="Wang S.T."/>
            <person name="Shen C.H."/>
            <person name="Shi J.S."/>
            <person name="Xu Z.H."/>
        </authorList>
    </citation>
    <scope>NUCLEOTIDE SEQUENCE [LARGE SCALE GENOMIC DNA]</scope>
    <source>
        <strain evidence="2 3">JN500901</strain>
    </source>
</reference>
<dbReference type="GO" id="GO:0005829">
    <property type="term" value="C:cytosol"/>
    <property type="evidence" value="ECO:0007669"/>
    <property type="project" value="TreeGrafter"/>
</dbReference>
<protein>
    <submittedName>
        <fullName evidence="2">3'-5' exonuclease</fullName>
    </submittedName>
</protein>
<keyword evidence="3" id="KW-1185">Reference proteome</keyword>
<dbReference type="SMART" id="SM00479">
    <property type="entry name" value="EXOIII"/>
    <property type="match status" value="1"/>
</dbReference>
<dbReference type="InterPro" id="IPR013520">
    <property type="entry name" value="Ribonucl_H"/>
</dbReference>
<evidence type="ECO:0000313" key="2">
    <source>
        <dbReference type="EMBL" id="AYD40400.1"/>
    </source>
</evidence>
<dbReference type="InterPro" id="IPR036397">
    <property type="entry name" value="RNaseH_sf"/>
</dbReference>
<dbReference type="Gene3D" id="3.30.420.10">
    <property type="entry name" value="Ribonuclease H-like superfamily/Ribonuclease H"/>
    <property type="match status" value="1"/>
</dbReference>
<name>A0A386H3Y5_9CLOT</name>